<proteinExistence type="inferred from homology"/>
<keyword evidence="6" id="KW-1185">Reference proteome</keyword>
<reference evidence="5 6" key="1">
    <citation type="journal article" date="2015" name="Genome Biol. Evol.">
        <title>Phylogenomic analyses indicate that early fungi evolved digesting cell walls of algal ancestors of land plants.</title>
        <authorList>
            <person name="Chang Y."/>
            <person name="Wang S."/>
            <person name="Sekimoto S."/>
            <person name="Aerts A.L."/>
            <person name="Choi C."/>
            <person name="Clum A."/>
            <person name="LaButti K.M."/>
            <person name="Lindquist E.A."/>
            <person name="Yee Ngan C."/>
            <person name="Ohm R.A."/>
            <person name="Salamov A.A."/>
            <person name="Grigoriev I.V."/>
            <person name="Spatafora J.W."/>
            <person name="Berbee M.L."/>
        </authorList>
    </citation>
    <scope>NUCLEOTIDE SEQUENCE [LARGE SCALE GENOMIC DNA]</scope>
    <source>
        <strain evidence="5 6">JEL478</strain>
    </source>
</reference>
<evidence type="ECO:0000313" key="5">
    <source>
        <dbReference type="EMBL" id="KXS09435.1"/>
    </source>
</evidence>
<dbReference type="PANTHER" id="PTHR13486">
    <property type="entry name" value="TELOMERE LENGTH AND SILENCING PROTEIN 1 TLS1 FAMILY MEMBER"/>
    <property type="match status" value="1"/>
</dbReference>
<dbReference type="InterPro" id="IPR010756">
    <property type="entry name" value="Tls1-like"/>
</dbReference>
<dbReference type="EMBL" id="KQ965864">
    <property type="protein sequence ID" value="KXS09435.1"/>
    <property type="molecule type" value="Genomic_DNA"/>
</dbReference>
<evidence type="ECO:0000256" key="2">
    <source>
        <dbReference type="ARBA" id="ARBA00007643"/>
    </source>
</evidence>
<keyword evidence="3" id="KW-0539">Nucleus</keyword>
<feature type="compositionally biased region" description="Basic and acidic residues" evidence="4">
    <location>
        <begin position="198"/>
        <end position="207"/>
    </location>
</feature>
<evidence type="ECO:0000313" key="6">
    <source>
        <dbReference type="Proteomes" id="UP000070544"/>
    </source>
</evidence>
<name>A0A138ZYT1_GONPJ</name>
<dbReference type="STRING" id="1344416.A0A138ZYT1"/>
<organism evidence="5 6">
    <name type="scientific">Gonapodya prolifera (strain JEL478)</name>
    <name type="common">Monoblepharis prolifera</name>
    <dbReference type="NCBI Taxonomy" id="1344416"/>
    <lineage>
        <taxon>Eukaryota</taxon>
        <taxon>Fungi</taxon>
        <taxon>Fungi incertae sedis</taxon>
        <taxon>Chytridiomycota</taxon>
        <taxon>Chytridiomycota incertae sedis</taxon>
        <taxon>Monoblepharidomycetes</taxon>
        <taxon>Monoblepharidales</taxon>
        <taxon>Gonapodyaceae</taxon>
        <taxon>Gonapodya</taxon>
    </lineage>
</organism>
<gene>
    <name evidence="5" type="ORF">M427DRAFT_75447</name>
</gene>
<comment type="similarity">
    <text evidence="2">Belongs to the TLS1 family.</text>
</comment>
<accession>A0A138ZYT1</accession>
<evidence type="ECO:0008006" key="7">
    <source>
        <dbReference type="Google" id="ProtNLM"/>
    </source>
</evidence>
<dbReference type="OrthoDB" id="5627at2759"/>
<dbReference type="Proteomes" id="UP000070544">
    <property type="component" value="Unassembled WGS sequence"/>
</dbReference>
<dbReference type="Pfam" id="PF07052">
    <property type="entry name" value="Hep_59"/>
    <property type="match status" value="1"/>
</dbReference>
<dbReference type="GO" id="GO:0000398">
    <property type="term" value="P:mRNA splicing, via spliceosome"/>
    <property type="evidence" value="ECO:0007669"/>
    <property type="project" value="TreeGrafter"/>
</dbReference>
<sequence>MAPHPQRVYRKHRTSEDDDDGGAEGESAGADADIVRDALHLRKLRRKFGGLDAHVLNAGDPVALETEQKEEADKQADAGTIGAFSKSTAQTVMDPTKHMQKYIESQLKQRQSSADPDSTKPDTLAGGDTGAGGGEGDGAGVPDPNELLYQIPDHLKITSKPVQEGNVTLSTTMLTAIPEIDLGIDAKLKNIEATEKAKKKLKEDKGKGANPEAFVGSSEAAADRFLRQTHPSHHTATSASPFHPDPDSAAALDRRRREARERREGVATDEVVMERFKKRRGGRR</sequence>
<feature type="compositionally biased region" description="Basic and acidic residues" evidence="4">
    <location>
        <begin position="252"/>
        <end position="266"/>
    </location>
</feature>
<evidence type="ECO:0000256" key="4">
    <source>
        <dbReference type="SAM" id="MobiDB-lite"/>
    </source>
</evidence>
<comment type="subcellular location">
    <subcellularLocation>
        <location evidence="1">Nucleus</location>
    </subcellularLocation>
</comment>
<feature type="compositionally biased region" description="Polar residues" evidence="4">
    <location>
        <begin position="106"/>
        <end position="116"/>
    </location>
</feature>
<dbReference type="PANTHER" id="PTHR13486:SF2">
    <property type="entry name" value="SPLICING FACTOR C9ORF78"/>
    <property type="match status" value="1"/>
</dbReference>
<evidence type="ECO:0000256" key="1">
    <source>
        <dbReference type="ARBA" id="ARBA00004123"/>
    </source>
</evidence>
<feature type="compositionally biased region" description="Basic and acidic residues" evidence="4">
    <location>
        <begin position="66"/>
        <end position="76"/>
    </location>
</feature>
<dbReference type="OMA" id="NIKTGGM"/>
<protein>
    <recommendedName>
        <fullName evidence="7">Hepatocellular carcinoma-associated antigen 59-domain-containing protein</fullName>
    </recommendedName>
</protein>
<evidence type="ECO:0000256" key="3">
    <source>
        <dbReference type="ARBA" id="ARBA00023242"/>
    </source>
</evidence>
<dbReference type="AlphaFoldDB" id="A0A138ZYT1"/>
<feature type="region of interest" description="Disordered" evidence="4">
    <location>
        <begin position="198"/>
        <end position="284"/>
    </location>
</feature>
<feature type="region of interest" description="Disordered" evidence="4">
    <location>
        <begin position="62"/>
        <end position="146"/>
    </location>
</feature>
<feature type="compositionally biased region" description="Gly residues" evidence="4">
    <location>
        <begin position="127"/>
        <end position="139"/>
    </location>
</feature>
<feature type="region of interest" description="Disordered" evidence="4">
    <location>
        <begin position="1"/>
        <end position="31"/>
    </location>
</feature>
<dbReference type="GO" id="GO:0005681">
    <property type="term" value="C:spliceosomal complex"/>
    <property type="evidence" value="ECO:0007669"/>
    <property type="project" value="TreeGrafter"/>
</dbReference>